<dbReference type="GO" id="GO:0003735">
    <property type="term" value="F:structural constituent of ribosome"/>
    <property type="evidence" value="ECO:0007669"/>
    <property type="project" value="InterPro"/>
</dbReference>
<dbReference type="PANTHER" id="PTHR13479:SF40">
    <property type="entry name" value="SMALL RIBOSOMAL SUBUNIT PROTEIN BS18M"/>
    <property type="match status" value="1"/>
</dbReference>
<dbReference type="InterPro" id="IPR001648">
    <property type="entry name" value="Ribosomal_bS18"/>
</dbReference>
<dbReference type="GO" id="GO:0070181">
    <property type="term" value="F:small ribosomal subunit rRNA binding"/>
    <property type="evidence" value="ECO:0007669"/>
    <property type="project" value="TreeGrafter"/>
</dbReference>
<dbReference type="Proteomes" id="UP000178230">
    <property type="component" value="Unassembled WGS sequence"/>
</dbReference>
<dbReference type="GO" id="GO:0022627">
    <property type="term" value="C:cytosolic small ribosomal subunit"/>
    <property type="evidence" value="ECO:0007669"/>
    <property type="project" value="TreeGrafter"/>
</dbReference>
<keyword evidence="3 4" id="KW-0687">Ribonucleoprotein</keyword>
<sequence length="81" mass="9643">MAKRIIRKRRKIRKVGECFFCKQKMTPDYKEIDTLRHFITDRGKIVCRLDSGVCQKHQRKLTPAIKRARFIGLLPFIVRPS</sequence>
<proteinExistence type="inferred from homology"/>
<comment type="caution">
    <text evidence="6">The sequence shown here is derived from an EMBL/GenBank/DDBJ whole genome shotgun (WGS) entry which is preliminary data.</text>
</comment>
<dbReference type="PANTHER" id="PTHR13479">
    <property type="entry name" value="30S RIBOSOMAL PROTEIN S18"/>
    <property type="match status" value="1"/>
</dbReference>
<evidence type="ECO:0000256" key="5">
    <source>
        <dbReference type="RuleBase" id="RU003910"/>
    </source>
</evidence>
<protein>
    <recommendedName>
        <fullName evidence="4">Small ribosomal subunit protein bS18</fullName>
    </recommendedName>
</protein>
<evidence type="ECO:0000313" key="6">
    <source>
        <dbReference type="EMBL" id="OGG00488.1"/>
    </source>
</evidence>
<dbReference type="PRINTS" id="PR00974">
    <property type="entry name" value="RIBOSOMALS18"/>
</dbReference>
<evidence type="ECO:0000256" key="1">
    <source>
        <dbReference type="ARBA" id="ARBA00005589"/>
    </source>
</evidence>
<dbReference type="InterPro" id="IPR036870">
    <property type="entry name" value="Ribosomal_bS18_sf"/>
</dbReference>
<comment type="subunit">
    <text evidence="4">Part of the 30S ribosomal subunit. Forms a tight heterodimer with protein bS6.</text>
</comment>
<keyword evidence="4" id="KW-0699">rRNA-binding</keyword>
<keyword evidence="4" id="KW-0694">RNA-binding</keyword>
<evidence type="ECO:0000256" key="3">
    <source>
        <dbReference type="ARBA" id="ARBA00023274"/>
    </source>
</evidence>
<name>A0A1F5YJV3_9BACT</name>
<dbReference type="Gene3D" id="4.10.640.10">
    <property type="entry name" value="Ribosomal protein S18"/>
    <property type="match status" value="1"/>
</dbReference>
<reference evidence="6 7" key="1">
    <citation type="journal article" date="2016" name="Nat. Commun.">
        <title>Thousands of microbial genomes shed light on interconnected biogeochemical processes in an aquifer system.</title>
        <authorList>
            <person name="Anantharaman K."/>
            <person name="Brown C.T."/>
            <person name="Hug L.A."/>
            <person name="Sharon I."/>
            <person name="Castelle C.J."/>
            <person name="Probst A.J."/>
            <person name="Thomas B.C."/>
            <person name="Singh A."/>
            <person name="Wilkins M.J."/>
            <person name="Karaoz U."/>
            <person name="Brodie E.L."/>
            <person name="Williams K.H."/>
            <person name="Hubbard S.S."/>
            <person name="Banfield J.F."/>
        </authorList>
    </citation>
    <scope>NUCLEOTIDE SEQUENCE [LARGE SCALE GENOMIC DNA]</scope>
</reference>
<dbReference type="HAMAP" id="MF_00270">
    <property type="entry name" value="Ribosomal_bS18"/>
    <property type="match status" value="1"/>
</dbReference>
<dbReference type="GO" id="GO:0006412">
    <property type="term" value="P:translation"/>
    <property type="evidence" value="ECO:0007669"/>
    <property type="project" value="UniProtKB-UniRule"/>
</dbReference>
<dbReference type="AlphaFoldDB" id="A0A1F5YJV3"/>
<dbReference type="EMBL" id="MFIY01000007">
    <property type="protein sequence ID" value="OGG00488.1"/>
    <property type="molecule type" value="Genomic_DNA"/>
</dbReference>
<organism evidence="6 7">
    <name type="scientific">Candidatus Gottesmanbacteria bacterium RBG_13_37_7</name>
    <dbReference type="NCBI Taxonomy" id="1798369"/>
    <lineage>
        <taxon>Bacteria</taxon>
        <taxon>Candidatus Gottesmaniibacteriota</taxon>
    </lineage>
</organism>
<comment type="function">
    <text evidence="4">Binds as a heterodimer with protein bS6 to the central domain of the 16S rRNA, where it helps stabilize the platform of the 30S subunit.</text>
</comment>
<keyword evidence="2 4" id="KW-0689">Ribosomal protein</keyword>
<evidence type="ECO:0000313" key="7">
    <source>
        <dbReference type="Proteomes" id="UP000178230"/>
    </source>
</evidence>
<evidence type="ECO:0000256" key="4">
    <source>
        <dbReference type="HAMAP-Rule" id="MF_00270"/>
    </source>
</evidence>
<gene>
    <name evidence="4" type="primary">rpsR</name>
    <name evidence="6" type="ORF">A2Y99_02765</name>
</gene>
<evidence type="ECO:0000256" key="2">
    <source>
        <dbReference type="ARBA" id="ARBA00022980"/>
    </source>
</evidence>
<accession>A0A1F5YJV3</accession>
<dbReference type="NCBIfam" id="TIGR00165">
    <property type="entry name" value="S18"/>
    <property type="match status" value="1"/>
</dbReference>
<dbReference type="Pfam" id="PF01084">
    <property type="entry name" value="Ribosomal_S18"/>
    <property type="match status" value="1"/>
</dbReference>
<dbReference type="SUPFAM" id="SSF46911">
    <property type="entry name" value="Ribosomal protein S18"/>
    <property type="match status" value="1"/>
</dbReference>
<comment type="similarity">
    <text evidence="1 4 5">Belongs to the bacterial ribosomal protein bS18 family.</text>
</comment>